<evidence type="ECO:0000256" key="10">
    <source>
        <dbReference type="ARBA" id="ARBA00022763"/>
    </source>
</evidence>
<dbReference type="InterPro" id="IPR022880">
    <property type="entry name" value="DNApol_IV"/>
</dbReference>
<dbReference type="PANTHER" id="PTHR11076">
    <property type="entry name" value="DNA REPAIR POLYMERASE UMUC / TRANSFERASE FAMILY MEMBER"/>
    <property type="match status" value="1"/>
</dbReference>
<dbReference type="GO" id="GO:0000287">
    <property type="term" value="F:magnesium ion binding"/>
    <property type="evidence" value="ECO:0007669"/>
    <property type="project" value="UniProtKB-UniRule"/>
</dbReference>
<comment type="subcellular location">
    <subcellularLocation>
        <location evidence="1 16">Cytoplasm</location>
    </subcellularLocation>
</comment>
<dbReference type="GO" id="GO:0006281">
    <property type="term" value="P:DNA repair"/>
    <property type="evidence" value="ECO:0007669"/>
    <property type="project" value="UniProtKB-UniRule"/>
</dbReference>
<dbReference type="NCBIfam" id="NF002677">
    <property type="entry name" value="PRK02406.1"/>
    <property type="match status" value="1"/>
</dbReference>
<evidence type="ECO:0000256" key="12">
    <source>
        <dbReference type="ARBA" id="ARBA00022932"/>
    </source>
</evidence>
<comment type="function">
    <text evidence="16">Poorly processive, error-prone DNA polymerase involved in untargeted mutagenesis. Copies undamaged DNA at stalled replication forks, which arise in vivo from mismatched or misaligned primer ends. These misaligned primers can be extended by PolIV. Exhibits no 3'-5' exonuclease (proofreading) activity. May be involved in translesional synthesis, in conjunction with the beta clamp from PolIII.</text>
</comment>
<gene>
    <name evidence="16 18" type="primary">dinB</name>
    <name evidence="18" type="ORF">GTC17254_20420</name>
</gene>
<keyword evidence="6 16" id="KW-0808">Transferase</keyword>
<comment type="cofactor">
    <cofactor evidence="16">
        <name>Mg(2+)</name>
        <dbReference type="ChEBI" id="CHEBI:18420"/>
    </cofactor>
    <text evidence="16">Binds 2 magnesium ions per subunit.</text>
</comment>
<protein>
    <recommendedName>
        <fullName evidence="16">DNA polymerase IV</fullName>
        <shortName evidence="16">Pol IV</shortName>
        <ecNumber evidence="16">2.7.7.7</ecNumber>
    </recommendedName>
</protein>
<proteinExistence type="inferred from homology"/>
<keyword evidence="9 16" id="KW-0479">Metal-binding</keyword>
<dbReference type="PANTHER" id="PTHR11076:SF33">
    <property type="entry name" value="DNA POLYMERASE KAPPA"/>
    <property type="match status" value="1"/>
</dbReference>
<dbReference type="InterPro" id="IPR043502">
    <property type="entry name" value="DNA/RNA_pol_sf"/>
</dbReference>
<dbReference type="Gene3D" id="3.30.70.270">
    <property type="match status" value="1"/>
</dbReference>
<evidence type="ECO:0000313" key="18">
    <source>
        <dbReference type="EMBL" id="BFO74445.1"/>
    </source>
</evidence>
<keyword evidence="11 16" id="KW-0460">Magnesium</keyword>
<keyword evidence="10 16" id="KW-0227">DNA damage</keyword>
<keyword evidence="13 16" id="KW-0238">DNA-binding</keyword>
<accession>A0AB33J7T7</accession>
<dbReference type="GO" id="GO:0003887">
    <property type="term" value="F:DNA-directed DNA polymerase activity"/>
    <property type="evidence" value="ECO:0007669"/>
    <property type="project" value="UniProtKB-UniRule"/>
</dbReference>
<evidence type="ECO:0000256" key="2">
    <source>
        <dbReference type="ARBA" id="ARBA00010945"/>
    </source>
</evidence>
<dbReference type="SUPFAM" id="SSF100879">
    <property type="entry name" value="Lesion bypass DNA polymerase (Y-family), little finger domain"/>
    <property type="match status" value="1"/>
</dbReference>
<dbReference type="Gene3D" id="1.10.150.20">
    <property type="entry name" value="5' to 3' exonuclease, C-terminal subdomain"/>
    <property type="match status" value="1"/>
</dbReference>
<organism evidence="18">
    <name type="scientific">Prevotella sp. GTC17254</name>
    <dbReference type="NCBI Taxonomy" id="3236794"/>
    <lineage>
        <taxon>Bacteria</taxon>
        <taxon>Pseudomonadati</taxon>
        <taxon>Bacteroidota</taxon>
        <taxon>Bacteroidia</taxon>
        <taxon>Bacteroidales</taxon>
        <taxon>Prevotellaceae</taxon>
        <taxon>Prevotella</taxon>
    </lineage>
</organism>
<name>A0AB33J7T7_9BACT</name>
<dbReference type="Gene3D" id="3.40.1170.60">
    <property type="match status" value="1"/>
</dbReference>
<evidence type="ECO:0000256" key="14">
    <source>
        <dbReference type="ARBA" id="ARBA00023204"/>
    </source>
</evidence>
<dbReference type="GO" id="GO:0003684">
    <property type="term" value="F:damaged DNA binding"/>
    <property type="evidence" value="ECO:0007669"/>
    <property type="project" value="InterPro"/>
</dbReference>
<keyword evidence="14 16" id="KW-0234">DNA repair</keyword>
<feature type="binding site" evidence="16">
    <location>
        <position position="14"/>
    </location>
    <ligand>
        <name>Mg(2+)</name>
        <dbReference type="ChEBI" id="CHEBI:18420"/>
    </ligand>
</feature>
<keyword evidence="8 16" id="KW-0235">DNA replication</keyword>
<dbReference type="GO" id="GO:0009432">
    <property type="term" value="P:SOS response"/>
    <property type="evidence" value="ECO:0007669"/>
    <property type="project" value="TreeGrafter"/>
</dbReference>
<dbReference type="AlphaFoldDB" id="A0AB33J7T7"/>
<evidence type="ECO:0000256" key="1">
    <source>
        <dbReference type="ARBA" id="ARBA00004496"/>
    </source>
</evidence>
<evidence type="ECO:0000256" key="15">
    <source>
        <dbReference type="ARBA" id="ARBA00049244"/>
    </source>
</evidence>
<dbReference type="SUPFAM" id="SSF56672">
    <property type="entry name" value="DNA/RNA polymerases"/>
    <property type="match status" value="1"/>
</dbReference>
<dbReference type="Pfam" id="PF11799">
    <property type="entry name" value="IMS_C"/>
    <property type="match status" value="1"/>
</dbReference>
<keyword evidence="12 16" id="KW-0239">DNA-directed DNA polymerase</keyword>
<evidence type="ECO:0000256" key="9">
    <source>
        <dbReference type="ARBA" id="ARBA00022723"/>
    </source>
</evidence>
<dbReference type="PROSITE" id="PS50173">
    <property type="entry name" value="UMUC"/>
    <property type="match status" value="1"/>
</dbReference>
<dbReference type="GO" id="GO:0042276">
    <property type="term" value="P:error-prone translesion synthesis"/>
    <property type="evidence" value="ECO:0007669"/>
    <property type="project" value="TreeGrafter"/>
</dbReference>
<evidence type="ECO:0000256" key="4">
    <source>
        <dbReference type="ARBA" id="ARBA00022457"/>
    </source>
</evidence>
<evidence type="ECO:0000259" key="17">
    <source>
        <dbReference type="PROSITE" id="PS50173"/>
    </source>
</evidence>
<dbReference type="InterPro" id="IPR036775">
    <property type="entry name" value="DNA_pol_Y-fam_lit_finger_sf"/>
</dbReference>
<dbReference type="InterPro" id="IPR024728">
    <property type="entry name" value="PolY_HhH_motif"/>
</dbReference>
<evidence type="ECO:0000256" key="7">
    <source>
        <dbReference type="ARBA" id="ARBA00022695"/>
    </source>
</evidence>
<evidence type="ECO:0000256" key="16">
    <source>
        <dbReference type="HAMAP-Rule" id="MF_01113"/>
    </source>
</evidence>
<sequence length="376" mass="42621">MTIESDLRKIIHVDMDAFYASVEQRDDPSLRGKPIAVGGDGERSVLTTASYEARRFGVHSAMPTSKAKRLCPELILVPVDFEKYRAVSSRVHAIFRDYTDVVEPISLDEAFLDVTNNKKGIELAVDIAREIRQRIKSELRLTASAGVSYNKLLAKIASDYRKPDGLTVIHPSRALEFLARLPIEDFWGVGAKTAERMHALGIFSGLQLQQCSQEMLVRHFGKMGGVFYQFAHGVDLRPVEAHYIRKSLGCERTFSKDLSQHSSLVIELYHLTEELVRRIAKKGFKGTTLTLKVKYSDFTQVTRSMTRRQVFESKEDILSAAKQLMAQIEAEHHEIRLLGLSVSHSHGDGEEERAEWTELEIPFPEWIDGEMKFLDV</sequence>
<dbReference type="EC" id="2.7.7.7" evidence="16"/>
<feature type="active site" evidence="16">
    <location>
        <position position="109"/>
    </location>
</feature>
<evidence type="ECO:0000256" key="6">
    <source>
        <dbReference type="ARBA" id="ARBA00022679"/>
    </source>
</evidence>
<comment type="similarity">
    <text evidence="2 16">Belongs to the DNA polymerase type-Y family.</text>
</comment>
<dbReference type="InterPro" id="IPR001126">
    <property type="entry name" value="UmuC"/>
</dbReference>
<keyword evidence="7 16" id="KW-0548">Nucleotidyltransferase</keyword>
<dbReference type="InterPro" id="IPR043128">
    <property type="entry name" value="Rev_trsase/Diguanyl_cyclase"/>
</dbReference>
<dbReference type="CDD" id="cd03586">
    <property type="entry name" value="PolY_Pol_IV_kappa"/>
    <property type="match status" value="1"/>
</dbReference>
<evidence type="ECO:0000256" key="3">
    <source>
        <dbReference type="ARBA" id="ARBA00011245"/>
    </source>
</evidence>
<evidence type="ECO:0000256" key="8">
    <source>
        <dbReference type="ARBA" id="ARBA00022705"/>
    </source>
</evidence>
<feature type="site" description="Substrate discrimination" evidence="16">
    <location>
        <position position="19"/>
    </location>
</feature>
<reference evidence="18" key="1">
    <citation type="submission" date="2024-07" db="EMBL/GenBank/DDBJ databases">
        <title>Complete genome sequence of Prevotella sp. YM-2024 GTC17254.</title>
        <authorList>
            <person name="Hayashi M."/>
            <person name="Muto Y."/>
            <person name="Tanaka K."/>
            <person name="Niwa H."/>
        </authorList>
    </citation>
    <scope>NUCLEOTIDE SEQUENCE</scope>
    <source>
        <strain evidence="18">GTC17254</strain>
    </source>
</reference>
<feature type="domain" description="UmuC" evidence="17">
    <location>
        <begin position="10"/>
        <end position="190"/>
    </location>
</feature>
<dbReference type="HAMAP" id="MF_01113">
    <property type="entry name" value="DNApol_IV"/>
    <property type="match status" value="1"/>
</dbReference>
<keyword evidence="5 16" id="KW-0963">Cytoplasm</keyword>
<feature type="binding site" evidence="16">
    <location>
        <position position="108"/>
    </location>
    <ligand>
        <name>Mg(2+)</name>
        <dbReference type="ChEBI" id="CHEBI:18420"/>
    </ligand>
</feature>
<dbReference type="FunFam" id="3.30.1490.100:FF:000004">
    <property type="entry name" value="DNA polymerase IV"/>
    <property type="match status" value="1"/>
</dbReference>
<dbReference type="InterPro" id="IPR017961">
    <property type="entry name" value="DNA_pol_Y-fam_little_finger"/>
</dbReference>
<dbReference type="GO" id="GO:0005829">
    <property type="term" value="C:cytosol"/>
    <property type="evidence" value="ECO:0007669"/>
    <property type="project" value="TreeGrafter"/>
</dbReference>
<dbReference type="InterPro" id="IPR050116">
    <property type="entry name" value="DNA_polymerase-Y"/>
</dbReference>
<comment type="subunit">
    <text evidence="3 16">Monomer.</text>
</comment>
<evidence type="ECO:0000256" key="5">
    <source>
        <dbReference type="ARBA" id="ARBA00022490"/>
    </source>
</evidence>
<dbReference type="FunFam" id="3.40.1170.60:FF:000001">
    <property type="entry name" value="DNA polymerase IV"/>
    <property type="match status" value="1"/>
</dbReference>
<evidence type="ECO:0000256" key="13">
    <source>
        <dbReference type="ARBA" id="ARBA00023125"/>
    </source>
</evidence>
<dbReference type="FunFam" id="1.10.150.20:FF:000019">
    <property type="entry name" value="DNA polymerase IV"/>
    <property type="match status" value="1"/>
</dbReference>
<dbReference type="Gene3D" id="3.30.1490.100">
    <property type="entry name" value="DNA polymerase, Y-family, little finger domain"/>
    <property type="match status" value="1"/>
</dbReference>
<dbReference type="EMBL" id="AP035786">
    <property type="protein sequence ID" value="BFO74445.1"/>
    <property type="molecule type" value="Genomic_DNA"/>
</dbReference>
<comment type="catalytic activity">
    <reaction evidence="15 16">
        <text>DNA(n) + a 2'-deoxyribonucleoside 5'-triphosphate = DNA(n+1) + diphosphate</text>
        <dbReference type="Rhea" id="RHEA:22508"/>
        <dbReference type="Rhea" id="RHEA-COMP:17339"/>
        <dbReference type="Rhea" id="RHEA-COMP:17340"/>
        <dbReference type="ChEBI" id="CHEBI:33019"/>
        <dbReference type="ChEBI" id="CHEBI:61560"/>
        <dbReference type="ChEBI" id="CHEBI:173112"/>
        <dbReference type="EC" id="2.7.7.7"/>
    </reaction>
</comment>
<dbReference type="GO" id="GO:0006261">
    <property type="term" value="P:DNA-templated DNA replication"/>
    <property type="evidence" value="ECO:0007669"/>
    <property type="project" value="UniProtKB-UniRule"/>
</dbReference>
<dbReference type="Pfam" id="PF00817">
    <property type="entry name" value="IMS"/>
    <property type="match status" value="1"/>
</dbReference>
<keyword evidence="4 16" id="KW-0515">Mutator protein</keyword>
<dbReference type="Pfam" id="PF11798">
    <property type="entry name" value="IMS_HHH"/>
    <property type="match status" value="1"/>
</dbReference>
<evidence type="ECO:0000256" key="11">
    <source>
        <dbReference type="ARBA" id="ARBA00022842"/>
    </source>
</evidence>